<proteinExistence type="inferred from homology"/>
<keyword evidence="16" id="KW-1185">Reference proteome</keyword>
<dbReference type="SUPFAM" id="SSF57997">
    <property type="entry name" value="Tropomyosin"/>
    <property type="match status" value="1"/>
</dbReference>
<dbReference type="GO" id="GO:0030915">
    <property type="term" value="C:Smc5-Smc6 complex"/>
    <property type="evidence" value="ECO:0007669"/>
    <property type="project" value="TreeGrafter"/>
</dbReference>
<evidence type="ECO:0000256" key="7">
    <source>
        <dbReference type="ARBA" id="ARBA00022840"/>
    </source>
</evidence>
<keyword evidence="5" id="KW-0547">Nucleotide-binding</keyword>
<keyword evidence="6" id="KW-0227">DNA damage</keyword>
<keyword evidence="9" id="KW-0233">DNA recombination</keyword>
<evidence type="ECO:0000313" key="16">
    <source>
        <dbReference type="Proteomes" id="UP000053958"/>
    </source>
</evidence>
<feature type="coiled-coil region" evidence="12">
    <location>
        <begin position="713"/>
        <end position="855"/>
    </location>
</feature>
<evidence type="ECO:0000256" key="2">
    <source>
        <dbReference type="ARBA" id="ARBA00004286"/>
    </source>
</evidence>
<evidence type="ECO:0000256" key="10">
    <source>
        <dbReference type="ARBA" id="ARBA00023204"/>
    </source>
</evidence>
<dbReference type="GO" id="GO:0005524">
    <property type="term" value="F:ATP binding"/>
    <property type="evidence" value="ECO:0007669"/>
    <property type="project" value="UniProtKB-KW"/>
</dbReference>
<protein>
    <submittedName>
        <fullName evidence="15">DNA repair protein Rad18</fullName>
    </submittedName>
</protein>
<dbReference type="SUPFAM" id="SSF52540">
    <property type="entry name" value="P-loop containing nucleoside triphosphate hydrolases"/>
    <property type="match status" value="1"/>
</dbReference>
<evidence type="ECO:0000313" key="15">
    <source>
        <dbReference type="EMBL" id="KKA25739.1"/>
    </source>
</evidence>
<dbReference type="RefSeq" id="XP_013332351.1">
    <property type="nucleotide sequence ID" value="XM_013476897.1"/>
</dbReference>
<keyword evidence="7" id="KW-0067">ATP-binding</keyword>
<evidence type="ECO:0000256" key="4">
    <source>
        <dbReference type="ARBA" id="ARBA00022454"/>
    </source>
</evidence>
<evidence type="ECO:0000256" key="13">
    <source>
        <dbReference type="SAM" id="MobiDB-lite"/>
    </source>
</evidence>
<dbReference type="GO" id="GO:0035861">
    <property type="term" value="C:site of double-strand break"/>
    <property type="evidence" value="ECO:0007669"/>
    <property type="project" value="TreeGrafter"/>
</dbReference>
<dbReference type="GO" id="GO:0003697">
    <property type="term" value="F:single-stranded DNA binding"/>
    <property type="evidence" value="ECO:0007669"/>
    <property type="project" value="TreeGrafter"/>
</dbReference>
<evidence type="ECO:0000256" key="6">
    <source>
        <dbReference type="ARBA" id="ARBA00022763"/>
    </source>
</evidence>
<dbReference type="EMBL" id="LASV01000013">
    <property type="protein sequence ID" value="KKA25739.1"/>
    <property type="molecule type" value="Genomic_DNA"/>
</dbReference>
<evidence type="ECO:0000256" key="12">
    <source>
        <dbReference type="SAM" id="Coils"/>
    </source>
</evidence>
<feature type="domain" description="Rad50/SbcC-type AAA" evidence="14">
    <location>
        <begin position="98"/>
        <end position="314"/>
    </location>
</feature>
<dbReference type="GO" id="GO:0005634">
    <property type="term" value="C:nucleus"/>
    <property type="evidence" value="ECO:0007669"/>
    <property type="project" value="UniProtKB-SubCell"/>
</dbReference>
<dbReference type="STRING" id="1408163.A0A0F4Z5D6"/>
<dbReference type="GO" id="GO:0000724">
    <property type="term" value="P:double-strand break repair via homologous recombination"/>
    <property type="evidence" value="ECO:0007669"/>
    <property type="project" value="TreeGrafter"/>
</dbReference>
<reference evidence="15 16" key="1">
    <citation type="submission" date="2015-04" db="EMBL/GenBank/DDBJ databases">
        <authorList>
            <person name="Heijne W.H."/>
            <person name="Fedorova N.D."/>
            <person name="Nierman W.C."/>
            <person name="Vollebregt A.W."/>
            <person name="Zhao Z."/>
            <person name="Wu L."/>
            <person name="Kumar M."/>
            <person name="Stam H."/>
            <person name="van den Berg M.A."/>
            <person name="Pel H.J."/>
        </authorList>
    </citation>
    <scope>NUCLEOTIDE SEQUENCE [LARGE SCALE GENOMIC DNA]</scope>
    <source>
        <strain evidence="15 16">CBS 393.64</strain>
    </source>
</reference>
<dbReference type="OrthoDB" id="10265785at2759"/>
<keyword evidence="4" id="KW-0158">Chromosome</keyword>
<feature type="compositionally biased region" description="Polar residues" evidence="13">
    <location>
        <begin position="31"/>
        <end position="42"/>
    </location>
</feature>
<dbReference type="GO" id="GO:0016887">
    <property type="term" value="F:ATP hydrolysis activity"/>
    <property type="evidence" value="ECO:0007669"/>
    <property type="project" value="InterPro"/>
</dbReference>
<keyword evidence="10" id="KW-0234">DNA repair</keyword>
<dbReference type="PANTHER" id="PTHR19306:SF6">
    <property type="entry name" value="STRUCTURAL MAINTENANCE OF CHROMOSOMES PROTEIN 6"/>
    <property type="match status" value="1"/>
</dbReference>
<dbReference type="Gene3D" id="3.40.50.300">
    <property type="entry name" value="P-loop containing nucleotide triphosphate hydrolases"/>
    <property type="match status" value="2"/>
</dbReference>
<feature type="coiled-coil region" evidence="12">
    <location>
        <begin position="920"/>
        <end position="972"/>
    </location>
</feature>
<evidence type="ECO:0000256" key="9">
    <source>
        <dbReference type="ARBA" id="ARBA00023172"/>
    </source>
</evidence>
<dbReference type="GO" id="GO:0003684">
    <property type="term" value="F:damaged DNA binding"/>
    <property type="evidence" value="ECO:0007669"/>
    <property type="project" value="TreeGrafter"/>
</dbReference>
<evidence type="ECO:0000256" key="8">
    <source>
        <dbReference type="ARBA" id="ARBA00023054"/>
    </source>
</evidence>
<comment type="subcellular location">
    <subcellularLocation>
        <location evidence="2">Chromosome</location>
    </subcellularLocation>
    <subcellularLocation>
        <location evidence="1">Nucleus</location>
    </subcellularLocation>
</comment>
<gene>
    <name evidence="15" type="ORF">T310_0217</name>
</gene>
<dbReference type="AlphaFoldDB" id="A0A0F4Z5D6"/>
<evidence type="ECO:0000256" key="11">
    <source>
        <dbReference type="ARBA" id="ARBA00023242"/>
    </source>
</evidence>
<evidence type="ECO:0000256" key="1">
    <source>
        <dbReference type="ARBA" id="ARBA00004123"/>
    </source>
</evidence>
<dbReference type="InterPro" id="IPR027417">
    <property type="entry name" value="P-loop_NTPase"/>
</dbReference>
<evidence type="ECO:0000256" key="5">
    <source>
        <dbReference type="ARBA" id="ARBA00022741"/>
    </source>
</evidence>
<dbReference type="Pfam" id="PF13476">
    <property type="entry name" value="AAA_23"/>
    <property type="match status" value="1"/>
</dbReference>
<dbReference type="InterPro" id="IPR038729">
    <property type="entry name" value="Rad50/SbcC_AAA"/>
</dbReference>
<feature type="region of interest" description="Disordered" evidence="13">
    <location>
        <begin position="1"/>
        <end position="43"/>
    </location>
</feature>
<name>A0A0F4Z5D6_RASE3</name>
<dbReference type="GeneID" id="25312272"/>
<dbReference type="Proteomes" id="UP000053958">
    <property type="component" value="Unassembled WGS sequence"/>
</dbReference>
<accession>A0A0F4Z5D6</accession>
<keyword evidence="11" id="KW-0539">Nucleus</keyword>
<organism evidence="15 16">
    <name type="scientific">Rasamsonia emersonii (strain ATCC 16479 / CBS 393.64 / IMI 116815)</name>
    <dbReference type="NCBI Taxonomy" id="1408163"/>
    <lineage>
        <taxon>Eukaryota</taxon>
        <taxon>Fungi</taxon>
        <taxon>Dikarya</taxon>
        <taxon>Ascomycota</taxon>
        <taxon>Pezizomycotina</taxon>
        <taxon>Eurotiomycetes</taxon>
        <taxon>Eurotiomycetidae</taxon>
        <taxon>Eurotiales</taxon>
        <taxon>Trichocomaceae</taxon>
        <taxon>Rasamsonia</taxon>
    </lineage>
</organism>
<feature type="coiled-coil region" evidence="12">
    <location>
        <begin position="259"/>
        <end position="515"/>
    </location>
</feature>
<keyword evidence="8 12" id="KW-0175">Coiled coil</keyword>
<sequence length="1102" mass="125707">MAPVKRQRAALDAASSINDDGIDSRKRRRTSASVSSENTEQSEVLGVDLTRQSVGLELDDEDELELQATQIIQEKYSSCGDEPNVPADHGIIERVDCYNFMCHEHFSVELGPLINFIVGKNGSGKSAILTAITLCLGGKASATNRGQSLKSFIKEGKESATIIVRIKNQGDGAYMPEEYGKSIIVERLFSRNGTSGFKIKNEAGRIVSTKKTELDAITDFFSLQIDNPMNVLSQDMARQFLSTSSPAEKYKFFVKGVQLEQLDHDYRLIEESIDQIEQKLRNRKDDVKILENQKERANRRLEISDQHASLRERIRNLRRQMAWAQVEEQERIRDSLDNEIAKADEMIAAAEAEVARLDIAFQEAEREFEVAAQVLSGTIADLERAQDEKKEIKSRIDEEMNERHDMQAQQRSIREHVKAAESRIKDIERDIAQESQRLADVNGGSYVRRQEELEQKKSEAVRARQRYEEHLQDAHRLREDIRKAEEEVKRNSAPIAKQKADIEQAEALLKSLMKDRGSQDAGFHEKMPMLLRAIRQETSFSRPPVGPIGHHVRLLKPKWSAILENAFGTTLSSFIVTSKRDMNILSDIMQRVNCVCPIFIGNEGKIETAEHEPDSRFDTALRVLEIDNDLVRRQLIINHGIEQMLLIEDLEEASAVLFEDPRPKNVKRCYSIDKADRRRGIHLSYSRTGEPSQTPVPAYTGRPRMRTDIDSQIRLQRETIAVLKDTMNEMEQRLAASQSKLERCKQALSRHQRQENELQIALQRIEDQVEELSDALDRDSVADGRLEALKAALREAEEEKRLNQSSYDDSVAAMNDIMEKLKASRRELRAKDDEIAALEEKVKIAEHENEKVLGQRRKALGDKNAAVVRVDDLKQDKARIVNKREQIITRILDYSEKASLVSPRVTVDEGETPNSLDQKLDRLNKDLQRFNEQMGASREEIAAEAMRTHNAYERAQQQVAELEALAEIFKATLRNRRDRWKQFRAHISSRAKAQFTYLLSERSFRGRLLADHENKLLDLQVEPDITKDSTGRGAKTLSGGEKSFSQVCLLLSLWEAMGSPIRCLDEFDVYMDSVNRKMAIDMLREDQLGDNSSSLPQAQGRR</sequence>
<comment type="caution">
    <text evidence="15">The sequence shown here is derived from an EMBL/GenBank/DDBJ whole genome shotgun (WGS) entry which is preliminary data.</text>
</comment>
<dbReference type="PANTHER" id="PTHR19306">
    <property type="entry name" value="STRUCTURAL MAINTENANCE OF CHROMOSOMES 5,6 SMC5, SMC6"/>
    <property type="match status" value="1"/>
</dbReference>
<comment type="similarity">
    <text evidence="3">Belongs to the SMC family. SMC6 subfamily.</text>
</comment>
<evidence type="ECO:0000259" key="14">
    <source>
        <dbReference type="Pfam" id="PF13476"/>
    </source>
</evidence>
<evidence type="ECO:0000256" key="3">
    <source>
        <dbReference type="ARBA" id="ARBA00006793"/>
    </source>
</evidence>